<dbReference type="EMBL" id="UINC01159971">
    <property type="protein sequence ID" value="SVD58363.1"/>
    <property type="molecule type" value="Genomic_DNA"/>
</dbReference>
<gene>
    <name evidence="1" type="ORF">METZ01_LOCUS411217</name>
</gene>
<dbReference type="AlphaFoldDB" id="A0A382WHU8"/>
<feature type="non-terminal residue" evidence="1">
    <location>
        <position position="41"/>
    </location>
</feature>
<proteinExistence type="predicted"/>
<evidence type="ECO:0000313" key="1">
    <source>
        <dbReference type="EMBL" id="SVD58363.1"/>
    </source>
</evidence>
<organism evidence="1">
    <name type="scientific">marine metagenome</name>
    <dbReference type="NCBI Taxonomy" id="408172"/>
    <lineage>
        <taxon>unclassified sequences</taxon>
        <taxon>metagenomes</taxon>
        <taxon>ecological metagenomes</taxon>
    </lineage>
</organism>
<name>A0A382WHU8_9ZZZZ</name>
<sequence length="41" mass="4600">MWILQSIINQAGAVWQTETLPMPLRHADKVIKQRIANATGV</sequence>
<accession>A0A382WHU8</accession>
<protein>
    <submittedName>
        <fullName evidence="1">Uncharacterized protein</fullName>
    </submittedName>
</protein>
<reference evidence="1" key="1">
    <citation type="submission" date="2018-05" db="EMBL/GenBank/DDBJ databases">
        <authorList>
            <person name="Lanie J.A."/>
            <person name="Ng W.-L."/>
            <person name="Kazmierczak K.M."/>
            <person name="Andrzejewski T.M."/>
            <person name="Davidsen T.M."/>
            <person name="Wayne K.J."/>
            <person name="Tettelin H."/>
            <person name="Glass J.I."/>
            <person name="Rusch D."/>
            <person name="Podicherti R."/>
            <person name="Tsui H.-C.T."/>
            <person name="Winkler M.E."/>
        </authorList>
    </citation>
    <scope>NUCLEOTIDE SEQUENCE</scope>
</reference>